<dbReference type="EMBL" id="JACORT010000015">
    <property type="protein sequence ID" value="MBC5786121.1"/>
    <property type="molecule type" value="Genomic_DNA"/>
</dbReference>
<feature type="chain" id="PRO_5037847137" description="DUF3047 domain-containing protein" evidence="1">
    <location>
        <begin position="22"/>
        <end position="231"/>
    </location>
</feature>
<evidence type="ECO:0008006" key="4">
    <source>
        <dbReference type="Google" id="ProtNLM"/>
    </source>
</evidence>
<protein>
    <recommendedName>
        <fullName evidence="4">DUF3047 domain-containing protein</fullName>
    </recommendedName>
</protein>
<sequence>MRPSVRCFLPVLLLAASAASATDAPTVTLPAPVADHQLTWGARTLVLPPGDWTAIARGQGAIHSRGGSGSETRSAHYTVYAMDTAQGRIRSGVVLRLPVDSTPVSWWNDDVCKITEPLLRDDFGNDLKRPQCLSVRKMRTHLTSDADPFYAQAKQWAKERKVDTRGPFYEVYYARMATNDFGSIRVYVPVSAFAGDEDVIAWARQLPPVLQPFFEKRVTQATLPPLPPRKT</sequence>
<dbReference type="Proteomes" id="UP000608513">
    <property type="component" value="Unassembled WGS sequence"/>
</dbReference>
<evidence type="ECO:0000256" key="1">
    <source>
        <dbReference type="SAM" id="SignalP"/>
    </source>
</evidence>
<organism evidence="2 3">
    <name type="scientific">Ramlibacter cellulosilyticus</name>
    <dbReference type="NCBI Taxonomy" id="2764187"/>
    <lineage>
        <taxon>Bacteria</taxon>
        <taxon>Pseudomonadati</taxon>
        <taxon>Pseudomonadota</taxon>
        <taxon>Betaproteobacteria</taxon>
        <taxon>Burkholderiales</taxon>
        <taxon>Comamonadaceae</taxon>
        <taxon>Ramlibacter</taxon>
    </lineage>
</organism>
<evidence type="ECO:0000313" key="3">
    <source>
        <dbReference type="Proteomes" id="UP000608513"/>
    </source>
</evidence>
<comment type="caution">
    <text evidence="2">The sequence shown here is derived from an EMBL/GenBank/DDBJ whole genome shotgun (WGS) entry which is preliminary data.</text>
</comment>
<accession>A0A923MW11</accession>
<dbReference type="RefSeq" id="WP_187078869.1">
    <property type="nucleotide sequence ID" value="NZ_JACORT010000015.1"/>
</dbReference>
<reference evidence="2" key="1">
    <citation type="submission" date="2020-08" db="EMBL/GenBank/DDBJ databases">
        <title>Ramlibacter sp. USB13 16S ribosomal RNA gene genome sequencing and assembly.</title>
        <authorList>
            <person name="Kang M."/>
        </authorList>
    </citation>
    <scope>NUCLEOTIDE SEQUENCE</scope>
    <source>
        <strain evidence="2">USB13</strain>
    </source>
</reference>
<dbReference type="AlphaFoldDB" id="A0A923MW11"/>
<proteinExistence type="predicted"/>
<evidence type="ECO:0000313" key="2">
    <source>
        <dbReference type="EMBL" id="MBC5786121.1"/>
    </source>
</evidence>
<keyword evidence="1" id="KW-0732">Signal</keyword>
<name>A0A923MW11_9BURK</name>
<keyword evidence="3" id="KW-1185">Reference proteome</keyword>
<gene>
    <name evidence="2" type="ORF">H8N03_24495</name>
</gene>
<feature type="signal peptide" evidence="1">
    <location>
        <begin position="1"/>
        <end position="21"/>
    </location>
</feature>